<evidence type="ECO:0000313" key="3">
    <source>
        <dbReference type="Proteomes" id="UP000189761"/>
    </source>
</evidence>
<accession>A0A8E2ICD9</accession>
<keyword evidence="1" id="KW-0472">Membrane</keyword>
<comment type="caution">
    <text evidence="2">The sequence shown here is derived from an EMBL/GenBank/DDBJ whole genome shotgun (WGS) entry which is preliminary data.</text>
</comment>
<evidence type="ECO:0000313" key="2">
    <source>
        <dbReference type="EMBL" id="OOP70302.1"/>
    </source>
</evidence>
<keyword evidence="1" id="KW-1133">Transmembrane helix</keyword>
<reference evidence="2 3" key="1">
    <citation type="submission" date="2017-01" db="EMBL/GenBank/DDBJ databases">
        <title>Draft genome sequence of Bacillus oleronius.</title>
        <authorList>
            <person name="Allam M."/>
        </authorList>
    </citation>
    <scope>NUCLEOTIDE SEQUENCE [LARGE SCALE GENOMIC DNA]</scope>
    <source>
        <strain evidence="2 3">DSM 9356</strain>
    </source>
</reference>
<keyword evidence="1" id="KW-0812">Transmembrane</keyword>
<dbReference type="RefSeq" id="WP_078109101.1">
    <property type="nucleotide sequence ID" value="NZ_CP065424.1"/>
</dbReference>
<feature type="transmembrane region" description="Helical" evidence="1">
    <location>
        <begin position="28"/>
        <end position="50"/>
    </location>
</feature>
<evidence type="ECO:0000256" key="1">
    <source>
        <dbReference type="SAM" id="Phobius"/>
    </source>
</evidence>
<proteinExistence type="predicted"/>
<gene>
    <name evidence="2" type="ORF">BWZ43_00255</name>
</gene>
<dbReference type="Proteomes" id="UP000189761">
    <property type="component" value="Unassembled WGS sequence"/>
</dbReference>
<keyword evidence="3" id="KW-1185">Reference proteome</keyword>
<protein>
    <submittedName>
        <fullName evidence="2">Transposase</fullName>
    </submittedName>
</protein>
<sequence>MSFFIGIASVIVPIIMYILQHYWRMLRLLFNSIALLSFLIFGNIAAYSILKVIKDKTVFMTTIHSVFLNVYFLLTGAYIGVYILYQVLFLILKERSKSKRLSPK</sequence>
<feature type="transmembrane region" description="Helical" evidence="1">
    <location>
        <begin position="70"/>
        <end position="92"/>
    </location>
</feature>
<organism evidence="2 3">
    <name type="scientific">Heyndrickxia oleronia</name>
    <dbReference type="NCBI Taxonomy" id="38875"/>
    <lineage>
        <taxon>Bacteria</taxon>
        <taxon>Bacillati</taxon>
        <taxon>Bacillota</taxon>
        <taxon>Bacilli</taxon>
        <taxon>Bacillales</taxon>
        <taxon>Bacillaceae</taxon>
        <taxon>Heyndrickxia</taxon>
    </lineage>
</organism>
<name>A0A8E2ICD9_9BACI</name>
<dbReference type="AlphaFoldDB" id="A0A8E2ICD9"/>
<feature type="transmembrane region" description="Helical" evidence="1">
    <location>
        <begin position="6"/>
        <end position="23"/>
    </location>
</feature>
<dbReference type="EMBL" id="MTLA01000004">
    <property type="protein sequence ID" value="OOP70302.1"/>
    <property type="molecule type" value="Genomic_DNA"/>
</dbReference>